<dbReference type="Proteomes" id="UP001412067">
    <property type="component" value="Unassembled WGS sequence"/>
</dbReference>
<keyword evidence="3" id="KW-1185">Reference proteome</keyword>
<feature type="region of interest" description="Disordered" evidence="1">
    <location>
        <begin position="1"/>
        <end position="28"/>
    </location>
</feature>
<organism evidence="2 3">
    <name type="scientific">Platanthera guangdongensis</name>
    <dbReference type="NCBI Taxonomy" id="2320717"/>
    <lineage>
        <taxon>Eukaryota</taxon>
        <taxon>Viridiplantae</taxon>
        <taxon>Streptophyta</taxon>
        <taxon>Embryophyta</taxon>
        <taxon>Tracheophyta</taxon>
        <taxon>Spermatophyta</taxon>
        <taxon>Magnoliopsida</taxon>
        <taxon>Liliopsida</taxon>
        <taxon>Asparagales</taxon>
        <taxon>Orchidaceae</taxon>
        <taxon>Orchidoideae</taxon>
        <taxon>Orchideae</taxon>
        <taxon>Orchidinae</taxon>
        <taxon>Platanthera</taxon>
    </lineage>
</organism>
<evidence type="ECO:0000313" key="2">
    <source>
        <dbReference type="EMBL" id="KAK8970574.1"/>
    </source>
</evidence>
<evidence type="ECO:0000313" key="3">
    <source>
        <dbReference type="Proteomes" id="UP001412067"/>
    </source>
</evidence>
<feature type="compositionally biased region" description="Polar residues" evidence="1">
    <location>
        <begin position="1"/>
        <end position="10"/>
    </location>
</feature>
<protein>
    <submittedName>
        <fullName evidence="2">Uncharacterized protein</fullName>
    </submittedName>
</protein>
<dbReference type="EMBL" id="JBBWWR010000002">
    <property type="protein sequence ID" value="KAK8970574.1"/>
    <property type="molecule type" value="Genomic_DNA"/>
</dbReference>
<proteinExistence type="predicted"/>
<sequence>MKTAQSSRATPTACPEPTDEPAAGSLAGSDKATTVGSLLHGSAHLLCPIIFIVYKFFSEEADIQIMIYVVVAGIPISDNKLVARAVLL</sequence>
<gene>
    <name evidence="2" type="ORF">KSP40_PGU005179</name>
</gene>
<comment type="caution">
    <text evidence="2">The sequence shown here is derived from an EMBL/GenBank/DDBJ whole genome shotgun (WGS) entry which is preliminary data.</text>
</comment>
<accession>A0ABR2N243</accession>
<name>A0ABR2N243_9ASPA</name>
<reference evidence="2 3" key="1">
    <citation type="journal article" date="2022" name="Nat. Plants">
        <title>Genomes of leafy and leafless Platanthera orchids illuminate the evolution of mycoheterotrophy.</title>
        <authorList>
            <person name="Li M.H."/>
            <person name="Liu K.W."/>
            <person name="Li Z."/>
            <person name="Lu H.C."/>
            <person name="Ye Q.L."/>
            <person name="Zhang D."/>
            <person name="Wang J.Y."/>
            <person name="Li Y.F."/>
            <person name="Zhong Z.M."/>
            <person name="Liu X."/>
            <person name="Yu X."/>
            <person name="Liu D.K."/>
            <person name="Tu X.D."/>
            <person name="Liu B."/>
            <person name="Hao Y."/>
            <person name="Liao X.Y."/>
            <person name="Jiang Y.T."/>
            <person name="Sun W.H."/>
            <person name="Chen J."/>
            <person name="Chen Y.Q."/>
            <person name="Ai Y."/>
            <person name="Zhai J.W."/>
            <person name="Wu S.S."/>
            <person name="Zhou Z."/>
            <person name="Hsiao Y.Y."/>
            <person name="Wu W.L."/>
            <person name="Chen Y.Y."/>
            <person name="Lin Y.F."/>
            <person name="Hsu J.L."/>
            <person name="Li C.Y."/>
            <person name="Wang Z.W."/>
            <person name="Zhao X."/>
            <person name="Zhong W.Y."/>
            <person name="Ma X.K."/>
            <person name="Ma L."/>
            <person name="Huang J."/>
            <person name="Chen G.Z."/>
            <person name="Huang M.Z."/>
            <person name="Huang L."/>
            <person name="Peng D.H."/>
            <person name="Luo Y.B."/>
            <person name="Zou S.Q."/>
            <person name="Chen S.P."/>
            <person name="Lan S."/>
            <person name="Tsai W.C."/>
            <person name="Van de Peer Y."/>
            <person name="Liu Z.J."/>
        </authorList>
    </citation>
    <scope>NUCLEOTIDE SEQUENCE [LARGE SCALE GENOMIC DNA]</scope>
    <source>
        <strain evidence="2">Lor288</strain>
    </source>
</reference>
<evidence type="ECO:0000256" key="1">
    <source>
        <dbReference type="SAM" id="MobiDB-lite"/>
    </source>
</evidence>